<dbReference type="Proteomes" id="UP001295684">
    <property type="component" value="Unassembled WGS sequence"/>
</dbReference>
<keyword evidence="3" id="KW-1185">Reference proteome</keyword>
<evidence type="ECO:0000259" key="1">
    <source>
        <dbReference type="PROSITE" id="PS50003"/>
    </source>
</evidence>
<dbReference type="PANTHER" id="PTHR14336">
    <property type="entry name" value="TANDEM PH DOMAIN CONTAINING PROTEIN"/>
    <property type="match status" value="1"/>
</dbReference>
<protein>
    <recommendedName>
        <fullName evidence="1">PH domain-containing protein</fullName>
    </recommendedName>
</protein>
<dbReference type="PROSITE" id="PS50003">
    <property type="entry name" value="PH_DOMAIN"/>
    <property type="match status" value="1"/>
</dbReference>
<organism evidence="2 3">
    <name type="scientific">Euplotes crassus</name>
    <dbReference type="NCBI Taxonomy" id="5936"/>
    <lineage>
        <taxon>Eukaryota</taxon>
        <taxon>Sar</taxon>
        <taxon>Alveolata</taxon>
        <taxon>Ciliophora</taxon>
        <taxon>Intramacronucleata</taxon>
        <taxon>Spirotrichea</taxon>
        <taxon>Hypotrichia</taxon>
        <taxon>Euplotida</taxon>
        <taxon>Euplotidae</taxon>
        <taxon>Moneuplotes</taxon>
    </lineage>
</organism>
<name>A0AAD1XZ15_EUPCR</name>
<dbReference type="PANTHER" id="PTHR14336:SF8">
    <property type="entry name" value="PROTEIN OPY1"/>
    <property type="match status" value="1"/>
</dbReference>
<sequence length="153" mass="17791">MEQTGHTVDLAEIDPSELSAEEIEKEGWLYKESRFWKVWRKRWCVLTKKNITFGGKTMPTSHSWLFTFDSESWQTDGKPPTEKICMGLCRTVKSIEDEVNKENAFKIDIDGTPFRFQAESYADKEQWIGGLGRAMIKKTVMLDNQMDNLPDFL</sequence>
<reference evidence="2" key="1">
    <citation type="submission" date="2023-07" db="EMBL/GenBank/DDBJ databases">
        <authorList>
            <consortium name="AG Swart"/>
            <person name="Singh M."/>
            <person name="Singh A."/>
            <person name="Seah K."/>
            <person name="Emmerich C."/>
        </authorList>
    </citation>
    <scope>NUCLEOTIDE SEQUENCE</scope>
    <source>
        <strain evidence="2">DP1</strain>
    </source>
</reference>
<evidence type="ECO:0000313" key="3">
    <source>
        <dbReference type="Proteomes" id="UP001295684"/>
    </source>
</evidence>
<dbReference type="SMART" id="SM00233">
    <property type="entry name" value="PH"/>
    <property type="match status" value="1"/>
</dbReference>
<dbReference type="InterPro" id="IPR001849">
    <property type="entry name" value="PH_domain"/>
</dbReference>
<dbReference type="InterPro" id="IPR011993">
    <property type="entry name" value="PH-like_dom_sf"/>
</dbReference>
<dbReference type="InterPro" id="IPR051707">
    <property type="entry name" value="PI-Interact_SigTrans_Reg"/>
</dbReference>
<feature type="domain" description="PH" evidence="1">
    <location>
        <begin position="22"/>
        <end position="136"/>
    </location>
</feature>
<dbReference type="Gene3D" id="2.30.29.30">
    <property type="entry name" value="Pleckstrin-homology domain (PH domain)/Phosphotyrosine-binding domain (PTB)"/>
    <property type="match status" value="1"/>
</dbReference>
<dbReference type="FunFam" id="2.30.29.30:FF:000286">
    <property type="entry name" value="PH-protein kinase domain containing protein"/>
    <property type="match status" value="1"/>
</dbReference>
<accession>A0AAD1XZ15</accession>
<evidence type="ECO:0000313" key="2">
    <source>
        <dbReference type="EMBL" id="CAI2381687.1"/>
    </source>
</evidence>
<dbReference type="EMBL" id="CAMPGE010023790">
    <property type="protein sequence ID" value="CAI2381687.1"/>
    <property type="molecule type" value="Genomic_DNA"/>
</dbReference>
<dbReference type="AlphaFoldDB" id="A0AAD1XZ15"/>
<dbReference type="Pfam" id="PF00169">
    <property type="entry name" value="PH"/>
    <property type="match status" value="1"/>
</dbReference>
<comment type="caution">
    <text evidence="2">The sequence shown here is derived from an EMBL/GenBank/DDBJ whole genome shotgun (WGS) entry which is preliminary data.</text>
</comment>
<dbReference type="SUPFAM" id="SSF50729">
    <property type="entry name" value="PH domain-like"/>
    <property type="match status" value="1"/>
</dbReference>
<gene>
    <name evidence="2" type="ORF">ECRASSUSDP1_LOCUS23145</name>
</gene>
<proteinExistence type="predicted"/>